<dbReference type="EMBL" id="CP041165">
    <property type="protein sequence ID" value="QOP41033.1"/>
    <property type="molecule type" value="Genomic_DNA"/>
</dbReference>
<evidence type="ECO:0000313" key="3">
    <source>
        <dbReference type="EMBL" id="QOP41033.1"/>
    </source>
</evidence>
<dbReference type="SUPFAM" id="SSF49265">
    <property type="entry name" value="Fibronectin type III"/>
    <property type="match status" value="2"/>
</dbReference>
<dbReference type="KEGG" id="smax:FJR03_04475"/>
<evidence type="ECO:0000256" key="1">
    <source>
        <dbReference type="SAM" id="SignalP"/>
    </source>
</evidence>
<feature type="domain" description="Fibronectin type-III" evidence="2">
    <location>
        <begin position="325"/>
        <end position="419"/>
    </location>
</feature>
<dbReference type="InterPro" id="IPR013783">
    <property type="entry name" value="Ig-like_fold"/>
</dbReference>
<dbReference type="InterPro" id="IPR003961">
    <property type="entry name" value="FN3_dom"/>
</dbReference>
<protein>
    <submittedName>
        <fullName evidence="3">Fibronectin type III domain-containing protein</fullName>
    </submittedName>
</protein>
<evidence type="ECO:0000313" key="4">
    <source>
        <dbReference type="Proteomes" id="UP000593910"/>
    </source>
</evidence>
<dbReference type="CDD" id="cd00063">
    <property type="entry name" value="FN3"/>
    <property type="match status" value="1"/>
</dbReference>
<reference evidence="3 4" key="1">
    <citation type="submission" date="2019-06" db="EMBL/GenBank/DDBJ databases">
        <title>Sulfurimonas gotlandica sp. nov., a chemoautotrophic and psychrotolerant epsilonproteobacterium isolated from a pelagic redoxcline, and an emended description of the genus Sulfurimonas.</title>
        <authorList>
            <person name="Wang S."/>
            <person name="Jiang L."/>
            <person name="Shao Z."/>
        </authorList>
    </citation>
    <scope>NUCLEOTIDE SEQUENCE [LARGE SCALE GENOMIC DNA]</scope>
    <source>
        <strain evidence="3 4">B2</strain>
    </source>
</reference>
<keyword evidence="1" id="KW-0732">Signal</keyword>
<dbReference type="InterPro" id="IPR036116">
    <property type="entry name" value="FN3_sf"/>
</dbReference>
<evidence type="ECO:0000259" key="2">
    <source>
        <dbReference type="PROSITE" id="PS50853"/>
    </source>
</evidence>
<dbReference type="AlphaFoldDB" id="A0A7M1AUD0"/>
<name>A0A7M1AUD0_9BACT</name>
<keyword evidence="4" id="KW-1185">Reference proteome</keyword>
<feature type="chain" id="PRO_5032668248" evidence="1">
    <location>
        <begin position="22"/>
        <end position="460"/>
    </location>
</feature>
<dbReference type="Gene3D" id="2.60.40.10">
    <property type="entry name" value="Immunoglobulins"/>
    <property type="match status" value="3"/>
</dbReference>
<organism evidence="3 4">
    <name type="scientific">Sulfurimonas marina</name>
    <dbReference type="NCBI Taxonomy" id="2590551"/>
    <lineage>
        <taxon>Bacteria</taxon>
        <taxon>Pseudomonadati</taxon>
        <taxon>Campylobacterota</taxon>
        <taxon>Epsilonproteobacteria</taxon>
        <taxon>Campylobacterales</taxon>
        <taxon>Sulfurimonadaceae</taxon>
        <taxon>Sulfurimonas</taxon>
    </lineage>
</organism>
<dbReference type="PROSITE" id="PS50853">
    <property type="entry name" value="FN3"/>
    <property type="match status" value="2"/>
</dbReference>
<feature type="signal peptide" evidence="1">
    <location>
        <begin position="1"/>
        <end position="21"/>
    </location>
</feature>
<dbReference type="Proteomes" id="UP000593910">
    <property type="component" value="Chromosome"/>
</dbReference>
<sequence length="460" mass="52819">MKLLSLSTLLTASLLTFNACSGVKPNVDEKTAVDDTLPVITLTQNGIMSDMTSIAFEWNSIKDPRVKEIYVYRTSPKSENNKEMQYYESVNSRFKTHYVDDDVSPDTIYSYSFRVLAEDTQGRLSQVYKVNTKPVLQSVAWIHSITGLPRSAKIIWRPHSNQRVQKYIVERKTLEETEWETIETINDRLNAEFLDTELKDNYVYMYRLRAKTYDGIISTPSQIVKVITKPLPKTVTNIRVSTNLPKQIKIDWEATTQKDFSRYYVYRSTSIDGNYELIAKLHNNTFIDKIDEDGARYFYRVSVVDKDGLESENEKNSIMGMTLAKPAAPAIFKAELVGSYIELNWSKVDPRSKSYIIVKETQKGWLDTKRDEFRDIAATHYRDNVVDADTTYTYRIYSLDENKILSESSEPVVVVTPESTEFIEAPKASAVEEQTVKKPVEVKTQEKVIAPAEDLDINEL</sequence>
<accession>A0A7M1AUD0</accession>
<dbReference type="SMART" id="SM00060">
    <property type="entry name" value="FN3"/>
    <property type="match status" value="4"/>
</dbReference>
<proteinExistence type="predicted"/>
<feature type="domain" description="Fibronectin type-III" evidence="2">
    <location>
        <begin position="135"/>
        <end position="231"/>
    </location>
</feature>
<dbReference type="RefSeq" id="WP_193114453.1">
    <property type="nucleotide sequence ID" value="NZ_CP041165.1"/>
</dbReference>
<gene>
    <name evidence="3" type="ORF">FJR03_04475</name>
</gene>